<gene>
    <name evidence="4" type="ORF">DYB32_007660</name>
</gene>
<accession>A0A3R6YUX5</accession>
<evidence type="ECO:0008006" key="6">
    <source>
        <dbReference type="Google" id="ProtNLM"/>
    </source>
</evidence>
<dbReference type="EMBL" id="QUSY01001016">
    <property type="protein sequence ID" value="RHY26391.1"/>
    <property type="molecule type" value="Genomic_DNA"/>
</dbReference>
<keyword evidence="2" id="KW-0325">Glycoprotein</keyword>
<proteinExistence type="predicted"/>
<evidence type="ECO:0000256" key="2">
    <source>
        <dbReference type="ARBA" id="ARBA00023180"/>
    </source>
</evidence>
<dbReference type="PANTHER" id="PTHR10340:SF57">
    <property type="entry name" value="METALLOPHOS DOMAIN-CONTAINING PROTEIN"/>
    <property type="match status" value="1"/>
</dbReference>
<keyword evidence="5" id="KW-1185">Reference proteome</keyword>
<name>A0A3R6YUX5_9STRA</name>
<reference evidence="4 5" key="1">
    <citation type="submission" date="2018-08" db="EMBL/GenBank/DDBJ databases">
        <title>Aphanomyces genome sequencing and annotation.</title>
        <authorList>
            <person name="Minardi D."/>
            <person name="Oidtmann B."/>
            <person name="Van Der Giezen M."/>
            <person name="Studholme D.J."/>
        </authorList>
    </citation>
    <scope>NUCLEOTIDE SEQUENCE [LARGE SCALE GENOMIC DNA]</scope>
    <source>
        <strain evidence="4 5">NJM0002</strain>
    </source>
</reference>
<comment type="caution">
    <text evidence="4">The sequence shown here is derived from an EMBL/GenBank/DDBJ whole genome shotgun (WGS) entry which is preliminary data.</text>
</comment>
<feature type="compositionally biased region" description="Low complexity" evidence="3">
    <location>
        <begin position="137"/>
        <end position="150"/>
    </location>
</feature>
<protein>
    <recommendedName>
        <fullName evidence="6">Calcineurin-like phosphoesterase domain-containing protein</fullName>
    </recommendedName>
</protein>
<dbReference type="GO" id="GO:0016787">
    <property type="term" value="F:hydrolase activity"/>
    <property type="evidence" value="ECO:0007669"/>
    <property type="project" value="UniProtKB-KW"/>
</dbReference>
<keyword evidence="1" id="KW-0378">Hydrolase</keyword>
<dbReference type="VEuPathDB" id="FungiDB:H310_07527"/>
<sequence>MLHVDLNDDLAEYVDVAFASGDNVVVVVVSQREMQQPSAVHTALANLPQQVLYRQQSMATIEEDAEFHSFTPLLRSTTHLGAASSMGRENSADHGGHDLDIEGEEYYTSIVKSFPMHPLEHFMPNQYDSEDSESVVDSEASSDVSVSSATNDDDDAAYLEGMQPADDFHRVFAWLQEHHGWTRQPGLWGGYCYVEPLTTAYRDNEPSYFPAANEYLGEAAAEARWRQTGDWHRALLAPSTSVDDATASFRPPRRKKNQCSIVGCTHAALFASALAYAKGVLQDPDLLLYTGDAVAHVKHNESILAKSVETGFNMVQDSFHVKNVTAILGNADCRMTIHSIHHALMLMLVHDYEFYITDTEETNPTIGMVDAPWKQALSPLHFKEFDTRGYLWYTIEPKLVLISLNTVPYSIKHSPNTKHLNDPFGQFAWLRATLHEVEANGSYAYIAGHIPPIIDSYGGESQWELKYLLSYKAIVRDFPSIIKAQVVASSLLHQRPDRQLNCLV</sequence>
<evidence type="ECO:0000256" key="1">
    <source>
        <dbReference type="ARBA" id="ARBA00022801"/>
    </source>
</evidence>
<dbReference type="Proteomes" id="UP000285060">
    <property type="component" value="Unassembled WGS sequence"/>
</dbReference>
<evidence type="ECO:0000313" key="4">
    <source>
        <dbReference type="EMBL" id="RHY26391.1"/>
    </source>
</evidence>
<organism evidence="4 5">
    <name type="scientific">Aphanomyces invadans</name>
    <dbReference type="NCBI Taxonomy" id="157072"/>
    <lineage>
        <taxon>Eukaryota</taxon>
        <taxon>Sar</taxon>
        <taxon>Stramenopiles</taxon>
        <taxon>Oomycota</taxon>
        <taxon>Saprolegniomycetes</taxon>
        <taxon>Saprolegniales</taxon>
        <taxon>Verrucalvaceae</taxon>
        <taxon>Aphanomyces</taxon>
    </lineage>
</organism>
<dbReference type="SUPFAM" id="SSF56300">
    <property type="entry name" value="Metallo-dependent phosphatases"/>
    <property type="match status" value="1"/>
</dbReference>
<dbReference type="AlphaFoldDB" id="A0A3R6YUX5"/>
<feature type="region of interest" description="Disordered" evidence="3">
    <location>
        <begin position="122"/>
        <end position="156"/>
    </location>
</feature>
<dbReference type="InterPro" id="IPR029052">
    <property type="entry name" value="Metallo-depent_PP-like"/>
</dbReference>
<evidence type="ECO:0000256" key="3">
    <source>
        <dbReference type="SAM" id="MobiDB-lite"/>
    </source>
</evidence>
<evidence type="ECO:0000313" key="5">
    <source>
        <dbReference type="Proteomes" id="UP000285060"/>
    </source>
</evidence>
<dbReference type="PANTHER" id="PTHR10340">
    <property type="entry name" value="SPHINGOMYELIN PHOSPHODIESTERASE"/>
    <property type="match status" value="1"/>
</dbReference>
<dbReference type="VEuPathDB" id="FungiDB:H310_07528"/>